<sequence>MQPEQPGTPMPDPNTELPSGPHATTLAGWAFQGRIITIGLVTGCVVMGSIFWMISDQPAPPAEADPQGDDTTEIIFVAIGAVALVINCVMAFLVPHIIRSAGALRLKTAENAAASVRLWSDWPERETLPLPLIRFCQTDQTARLIGQALLEGTAIINFVMMFLTQSAVNLLCALVALVGVLAMFPTINGMRVRIESALKE</sequence>
<keyword evidence="2" id="KW-0812">Transmembrane</keyword>
<protein>
    <recommendedName>
        <fullName evidence="5">ABC transmembrane type-1 domain-containing protein</fullName>
    </recommendedName>
</protein>
<keyword evidence="2" id="KW-1133">Transmembrane helix</keyword>
<reference evidence="3" key="1">
    <citation type="submission" date="2021-11" db="EMBL/GenBank/DDBJ databases">
        <title>Genome sequence.</title>
        <authorList>
            <person name="Sun Q."/>
        </authorList>
    </citation>
    <scope>NUCLEOTIDE SEQUENCE</scope>
    <source>
        <strain evidence="3">JC740</strain>
    </source>
</reference>
<dbReference type="EMBL" id="JAJKFW010000022">
    <property type="protein sequence ID" value="MCC9642615.1"/>
    <property type="molecule type" value="Genomic_DNA"/>
</dbReference>
<gene>
    <name evidence="3" type="ORF">LOC71_10040</name>
</gene>
<dbReference type="Proteomes" id="UP001430306">
    <property type="component" value="Unassembled WGS sequence"/>
</dbReference>
<dbReference type="RefSeq" id="WP_230273477.1">
    <property type="nucleotide sequence ID" value="NZ_JAJKFW010000022.1"/>
</dbReference>
<feature type="transmembrane region" description="Helical" evidence="2">
    <location>
        <begin position="74"/>
        <end position="98"/>
    </location>
</feature>
<feature type="region of interest" description="Disordered" evidence="1">
    <location>
        <begin position="1"/>
        <end position="21"/>
    </location>
</feature>
<feature type="transmembrane region" description="Helical" evidence="2">
    <location>
        <begin position="35"/>
        <end position="54"/>
    </location>
</feature>
<organism evidence="3 4">
    <name type="scientific">Rhodopirellula halodulae</name>
    <dbReference type="NCBI Taxonomy" id="2894198"/>
    <lineage>
        <taxon>Bacteria</taxon>
        <taxon>Pseudomonadati</taxon>
        <taxon>Planctomycetota</taxon>
        <taxon>Planctomycetia</taxon>
        <taxon>Pirellulales</taxon>
        <taxon>Pirellulaceae</taxon>
        <taxon>Rhodopirellula</taxon>
    </lineage>
</organism>
<evidence type="ECO:0000256" key="2">
    <source>
        <dbReference type="SAM" id="Phobius"/>
    </source>
</evidence>
<evidence type="ECO:0000313" key="4">
    <source>
        <dbReference type="Proteomes" id="UP001430306"/>
    </source>
</evidence>
<feature type="transmembrane region" description="Helical" evidence="2">
    <location>
        <begin position="144"/>
        <end position="162"/>
    </location>
</feature>
<proteinExistence type="predicted"/>
<name>A0ABS8NGF3_9BACT</name>
<keyword evidence="4" id="KW-1185">Reference proteome</keyword>
<keyword evidence="2" id="KW-0472">Membrane</keyword>
<accession>A0ABS8NGF3</accession>
<evidence type="ECO:0000256" key="1">
    <source>
        <dbReference type="SAM" id="MobiDB-lite"/>
    </source>
</evidence>
<feature type="transmembrane region" description="Helical" evidence="2">
    <location>
        <begin position="168"/>
        <end position="187"/>
    </location>
</feature>
<evidence type="ECO:0008006" key="5">
    <source>
        <dbReference type="Google" id="ProtNLM"/>
    </source>
</evidence>
<comment type="caution">
    <text evidence="3">The sequence shown here is derived from an EMBL/GenBank/DDBJ whole genome shotgun (WGS) entry which is preliminary data.</text>
</comment>
<feature type="compositionally biased region" description="Pro residues" evidence="1">
    <location>
        <begin position="1"/>
        <end position="12"/>
    </location>
</feature>
<evidence type="ECO:0000313" key="3">
    <source>
        <dbReference type="EMBL" id="MCC9642615.1"/>
    </source>
</evidence>